<name>A0ACC3YTH0_COLTU</name>
<gene>
    <name evidence="1" type="ORF">CTRU02_209352</name>
</gene>
<keyword evidence="2" id="KW-1185">Reference proteome</keyword>
<evidence type="ECO:0000313" key="2">
    <source>
        <dbReference type="Proteomes" id="UP000805649"/>
    </source>
</evidence>
<reference evidence="1 2" key="1">
    <citation type="journal article" date="2020" name="Phytopathology">
        <title>Genome Sequence Resources of Colletotrichum truncatum, C. plurivorum, C. musicola, and C. sojae: Four Species Pathogenic to Soybean (Glycine max).</title>
        <authorList>
            <person name="Rogerio F."/>
            <person name="Boufleur T.R."/>
            <person name="Ciampi-Guillardi M."/>
            <person name="Sukno S.A."/>
            <person name="Thon M.R."/>
            <person name="Massola Junior N.S."/>
            <person name="Baroncelli R."/>
        </authorList>
    </citation>
    <scope>NUCLEOTIDE SEQUENCE [LARGE SCALE GENOMIC DNA]</scope>
    <source>
        <strain evidence="1 2">CMES1059</strain>
    </source>
</reference>
<dbReference type="EMBL" id="VUJX02000006">
    <property type="protein sequence ID" value="KAL0934761.1"/>
    <property type="molecule type" value="Genomic_DNA"/>
</dbReference>
<accession>A0ACC3YTH0</accession>
<dbReference type="Proteomes" id="UP000805649">
    <property type="component" value="Unassembled WGS sequence"/>
</dbReference>
<protein>
    <submittedName>
        <fullName evidence="1">Uncharacterized protein</fullName>
    </submittedName>
</protein>
<comment type="caution">
    <text evidence="1">The sequence shown here is derived from an EMBL/GenBank/DDBJ whole genome shotgun (WGS) entry which is preliminary data.</text>
</comment>
<proteinExistence type="predicted"/>
<organism evidence="1 2">
    <name type="scientific">Colletotrichum truncatum</name>
    <name type="common">Anthracnose fungus</name>
    <name type="synonym">Colletotrichum capsici</name>
    <dbReference type="NCBI Taxonomy" id="5467"/>
    <lineage>
        <taxon>Eukaryota</taxon>
        <taxon>Fungi</taxon>
        <taxon>Dikarya</taxon>
        <taxon>Ascomycota</taxon>
        <taxon>Pezizomycotina</taxon>
        <taxon>Sordariomycetes</taxon>
        <taxon>Hypocreomycetidae</taxon>
        <taxon>Glomerellales</taxon>
        <taxon>Glomerellaceae</taxon>
        <taxon>Colletotrichum</taxon>
        <taxon>Colletotrichum truncatum species complex</taxon>
    </lineage>
</organism>
<evidence type="ECO:0000313" key="1">
    <source>
        <dbReference type="EMBL" id="KAL0934761.1"/>
    </source>
</evidence>
<sequence length="257" mass="29378">MTLIDTIKVLLLHAKHSSSYLHFSVTTTYGLVVDLSSDEPLRIRLAKDKQQLPAVQTVLQVPASSTTKPSPDITPEQQPKMREVATTQGPQSEPASLPIHQEILSETECPPPCQPQYGPHLPGFKYYISPDFGTNFMWYDWGWPGNPEGGVDVADDELEERYSKNWCNAYVRWVDQYSEAFETRECHLGADNDVFPDVEERYVWLIEGALLAAWLALQDGVHEVLYGPENDDNYQFRFERDEIDKTLCQFIHSIKLE</sequence>